<feature type="chain" id="PRO_5041282463" evidence="2">
    <location>
        <begin position="24"/>
        <end position="230"/>
    </location>
</feature>
<reference evidence="3" key="1">
    <citation type="submission" date="2023-01" db="EMBL/GenBank/DDBJ databases">
        <authorList>
            <person name="Piombo E."/>
        </authorList>
    </citation>
    <scope>NUCLEOTIDE SEQUENCE</scope>
</reference>
<dbReference type="EMBL" id="CABFNP030000751">
    <property type="protein sequence ID" value="CAI6083213.1"/>
    <property type="molecule type" value="Genomic_DNA"/>
</dbReference>
<feature type="signal peptide" evidence="2">
    <location>
        <begin position="1"/>
        <end position="23"/>
    </location>
</feature>
<feature type="region of interest" description="Disordered" evidence="1">
    <location>
        <begin position="178"/>
        <end position="230"/>
    </location>
</feature>
<accession>A0AA35LX19</accession>
<proteinExistence type="predicted"/>
<dbReference type="AlphaFoldDB" id="A0AA35LX19"/>
<keyword evidence="4" id="KW-1185">Reference proteome</keyword>
<evidence type="ECO:0000256" key="1">
    <source>
        <dbReference type="SAM" id="MobiDB-lite"/>
    </source>
</evidence>
<organism evidence="3 4">
    <name type="scientific">Clonostachys chloroleuca</name>
    <dbReference type="NCBI Taxonomy" id="1926264"/>
    <lineage>
        <taxon>Eukaryota</taxon>
        <taxon>Fungi</taxon>
        <taxon>Dikarya</taxon>
        <taxon>Ascomycota</taxon>
        <taxon>Pezizomycotina</taxon>
        <taxon>Sordariomycetes</taxon>
        <taxon>Hypocreomycetidae</taxon>
        <taxon>Hypocreales</taxon>
        <taxon>Bionectriaceae</taxon>
        <taxon>Clonostachys</taxon>
    </lineage>
</organism>
<feature type="region of interest" description="Disordered" evidence="1">
    <location>
        <begin position="93"/>
        <end position="137"/>
    </location>
</feature>
<feature type="compositionally biased region" description="Basic residues" evidence="1">
    <location>
        <begin position="200"/>
        <end position="218"/>
    </location>
</feature>
<evidence type="ECO:0000313" key="3">
    <source>
        <dbReference type="EMBL" id="CAI6083213.1"/>
    </source>
</evidence>
<feature type="compositionally biased region" description="Basic residues" evidence="1">
    <location>
        <begin position="112"/>
        <end position="132"/>
    </location>
</feature>
<gene>
    <name evidence="3" type="ORF">CCHLO57077_00012437</name>
</gene>
<protein>
    <submittedName>
        <fullName evidence="3">Uncharacterized protein</fullName>
    </submittedName>
</protein>
<dbReference type="Proteomes" id="UP001160390">
    <property type="component" value="Unassembled WGS sequence"/>
</dbReference>
<keyword evidence="2" id="KW-0732">Signal</keyword>
<evidence type="ECO:0000313" key="4">
    <source>
        <dbReference type="Proteomes" id="UP001160390"/>
    </source>
</evidence>
<sequence length="230" mass="24825">MVGVTHFTAVGIAMLSTLGNVVASSGAVGDMQARDVIDDSTAIPETRDLDDVETRAVLDGDDSGLAALDKRLFPLVGLAAKAGIKAGAKKAAKKAARKGAKKGAKEGGSHKAKDKHQKHKAKKNSKPKKKGRRSLDDEYSVLDSRDIMDDFSELNFDARDFDEDALLEIRRFTGPIKLGGTVMNRHKNPFSRVMGPGGGRKLKTGKGVKAKAAGRKRPRSFDETMEFYEQ</sequence>
<comment type="caution">
    <text evidence="3">The sequence shown here is derived from an EMBL/GenBank/DDBJ whole genome shotgun (WGS) entry which is preliminary data.</text>
</comment>
<feature type="compositionally biased region" description="Basic residues" evidence="1">
    <location>
        <begin position="93"/>
        <end position="102"/>
    </location>
</feature>
<evidence type="ECO:0000256" key="2">
    <source>
        <dbReference type="SAM" id="SignalP"/>
    </source>
</evidence>
<name>A0AA35LX19_9HYPO</name>